<dbReference type="AlphaFoldDB" id="A0A239AMQ5"/>
<reference evidence="3" key="1">
    <citation type="submission" date="2017-06" db="EMBL/GenBank/DDBJ databases">
        <authorList>
            <person name="Varghese N."/>
            <person name="Submissions S."/>
        </authorList>
    </citation>
    <scope>NUCLEOTIDE SEQUENCE [LARGE SCALE GENOMIC DNA]</scope>
    <source>
        <strain evidence="3">DSM 45207</strain>
    </source>
</reference>
<keyword evidence="3" id="KW-1185">Reference proteome</keyword>
<dbReference type="EMBL" id="FZNW01000046">
    <property type="protein sequence ID" value="SNR96268.1"/>
    <property type="molecule type" value="Genomic_DNA"/>
</dbReference>
<evidence type="ECO:0000313" key="3">
    <source>
        <dbReference type="Proteomes" id="UP000198348"/>
    </source>
</evidence>
<feature type="region of interest" description="Disordered" evidence="1">
    <location>
        <begin position="118"/>
        <end position="222"/>
    </location>
</feature>
<gene>
    <name evidence="2" type="ORF">SAMN06265360_14611</name>
</gene>
<protein>
    <submittedName>
        <fullName evidence="2">Uncharacterized protein</fullName>
    </submittedName>
</protein>
<feature type="compositionally biased region" description="Basic and acidic residues" evidence="1">
    <location>
        <begin position="155"/>
        <end position="172"/>
    </location>
</feature>
<dbReference type="Proteomes" id="UP000198348">
    <property type="component" value="Unassembled WGS sequence"/>
</dbReference>
<feature type="compositionally biased region" description="Basic residues" evidence="1">
    <location>
        <begin position="139"/>
        <end position="150"/>
    </location>
</feature>
<name>A0A239AMQ5_9PSEU</name>
<evidence type="ECO:0000256" key="1">
    <source>
        <dbReference type="SAM" id="MobiDB-lite"/>
    </source>
</evidence>
<accession>A0A239AMQ5</accession>
<evidence type="ECO:0000313" key="2">
    <source>
        <dbReference type="EMBL" id="SNR96268.1"/>
    </source>
</evidence>
<organism evidence="2 3">
    <name type="scientific">Haloechinothrix alba</name>
    <dbReference type="NCBI Taxonomy" id="664784"/>
    <lineage>
        <taxon>Bacteria</taxon>
        <taxon>Bacillati</taxon>
        <taxon>Actinomycetota</taxon>
        <taxon>Actinomycetes</taxon>
        <taxon>Pseudonocardiales</taxon>
        <taxon>Pseudonocardiaceae</taxon>
        <taxon>Haloechinothrix</taxon>
    </lineage>
</organism>
<feature type="compositionally biased region" description="Polar residues" evidence="1">
    <location>
        <begin position="209"/>
        <end position="222"/>
    </location>
</feature>
<sequence length="222" mass="24970">MVKDLRTDIDKVFDLRGMVVSTLIRDKALMVKLIRDIAQPEMTFIVRAGLGFGFGLGFAQALVWAGTHLGGNPCVLVDARIRLLRRLLHRLARAPDDLPASRAPTFLGRVRLARPVPQASRRGGRRLWQSVGHGDPHPAQHRRGHAHRQPVRQAVQHDRQCRAAGRRQRDVSRQAAGRGHSWWQALPGTQARRRSHSSCNAFPRPAARSRTTPWRPSTCGQW</sequence>
<proteinExistence type="predicted"/>